<feature type="region of interest" description="Disordered" evidence="3">
    <location>
        <begin position="858"/>
        <end position="877"/>
    </location>
</feature>
<keyword evidence="2" id="KW-0175">Coiled coil</keyword>
<evidence type="ECO:0000256" key="2">
    <source>
        <dbReference type="SAM" id="Coils"/>
    </source>
</evidence>
<accession>A0AA88KCD2</accession>
<feature type="region of interest" description="Disordered" evidence="3">
    <location>
        <begin position="83"/>
        <end position="102"/>
    </location>
</feature>
<keyword evidence="5" id="KW-1185">Reference proteome</keyword>
<evidence type="ECO:0000313" key="5">
    <source>
        <dbReference type="Proteomes" id="UP000816034"/>
    </source>
</evidence>
<dbReference type="GO" id="GO:0003677">
    <property type="term" value="F:DNA binding"/>
    <property type="evidence" value="ECO:0007669"/>
    <property type="project" value="InterPro"/>
</dbReference>
<gene>
    <name evidence="4" type="ORF">C9374_011849</name>
</gene>
<dbReference type="PANTHER" id="PTHR34605:SF4">
    <property type="entry name" value="DNA ADENINE METHYLTRANSFERASE"/>
    <property type="match status" value="1"/>
</dbReference>
<organism evidence="4 5">
    <name type="scientific">Naegleria lovaniensis</name>
    <name type="common">Amoeba</name>
    <dbReference type="NCBI Taxonomy" id="51637"/>
    <lineage>
        <taxon>Eukaryota</taxon>
        <taxon>Discoba</taxon>
        <taxon>Heterolobosea</taxon>
        <taxon>Tetramitia</taxon>
        <taxon>Eutetramitia</taxon>
        <taxon>Vahlkampfiidae</taxon>
        <taxon>Naegleria</taxon>
    </lineage>
</organism>
<evidence type="ECO:0000256" key="3">
    <source>
        <dbReference type="SAM" id="MobiDB-lite"/>
    </source>
</evidence>
<dbReference type="RefSeq" id="XP_044542934.1">
    <property type="nucleotide sequence ID" value="XM_044687550.1"/>
</dbReference>
<dbReference type="SUPFAM" id="SSF56349">
    <property type="entry name" value="DNA breaking-rejoining enzymes"/>
    <property type="match status" value="1"/>
</dbReference>
<evidence type="ECO:0000313" key="4">
    <source>
        <dbReference type="EMBL" id="KAG2373760.1"/>
    </source>
</evidence>
<dbReference type="GeneID" id="68104303"/>
<dbReference type="EMBL" id="PYSW02000051">
    <property type="protein sequence ID" value="KAG2373760.1"/>
    <property type="molecule type" value="Genomic_DNA"/>
</dbReference>
<dbReference type="Gene3D" id="1.10.443.10">
    <property type="entry name" value="Intergrase catalytic core"/>
    <property type="match status" value="1"/>
</dbReference>
<feature type="compositionally biased region" description="Basic and acidic residues" evidence="3">
    <location>
        <begin position="859"/>
        <end position="875"/>
    </location>
</feature>
<dbReference type="InterPro" id="IPR013762">
    <property type="entry name" value="Integrase-like_cat_sf"/>
</dbReference>
<dbReference type="Proteomes" id="UP000816034">
    <property type="component" value="Unassembled WGS sequence"/>
</dbReference>
<sequence>MSSSSQPLLDIIQKYPLPIMSKISASLVEDICDFLNIVYGSKVKAMERLGEAYSFPEENPDGLSNTASATRMEKELTQFFKSSVNEPPASQAEPLTSHDPDVMISGAKKRKAEEDNARLHEEIKKLKSSVELLLNQVSKSDNGATIPVTGVSLENSSLSSNLAKRDSNVQPVIGIGAESQNDLLVKLWIESNVNEYIDKTFKPIATVSQAILAEYESLKSTARAAMKILLRHPDCEDARTLVSNCEKRGFNLHLTALNPKVASELSLINNNPLWKENTGDVALAYKIAEMKRKYNYGEKKEQANNYHVNLLNKAQSSNKEDSNGHNNNVKEKPKLPKLCHICQSPNHLAANCDKRNKKDGSLYSFFHSSRRNNGKESCNSFHFQQMVRMAEKRSATSDGHNVERRSEGCYFQKLPEVSWESRYFKVDQKGARMVQEGNCYVKGNWSHREDRQSRSNCKISFGSEERFVPFNNRSSTTQSILSNSEIQVQDSQEVSRICTEKWFERLWIFVRHEEWLSPDKGASRFSQIFCNRSRWRNISVYSTSLWMEWISVYIHTSDESICILFGIKYSTFVKLFGRYWFTTFWRFRNSSKEFSDSFERKPLSRDCDGKEKEFFDTNETIPTLRDIDRFRTEETVYDRFNDHEDQRSNTMGFRFSKRFTTDYMQRSVQNYGRCCCLLRLFSTSSSYVESYLFIRDESSVNGWMGSHFCIKRQRCAQQPKMDFRQLRFLEWETISIPKSCELFLDGCVLSWLGSLFQRRKFEITRYLERFRKRSSYQYFRSEKYLDCLNELERIFPQKESNYLHRFDGGFKCHKERKSQERDYEQDCSRYLEDYLRKQYSTVVVGVASFLRECNSRSTEQNERRSRSDRLGDHSRSIQPSSAAVECLNRFRSIRLPLQFQSGTLLYKDENVPNRSGGCFQSFVERASNQLVLCSLQPGRKSTTTLPGIQSSNGLSASSVENKVVVEPRREVSGKTTSFIWARFRSHAERKRGTTQEILENRGNVNRLSMESLRHYASLIIPCHIKDTTSNNYDSYWFRMIDFAVKNGFTPPPSVELVVVFLTDLFLQTPSGSNCRAASFAIRNRCKLYMVEDPTSHPQVEQLISGMCNLSMVASERERSPWSIEFIKKWIDVGSSFVSNKIFVMYTALMIIGIRTMFRGSELGGLLLEDIKLVSHPVIGFKITARTTKNNPRGRTACIEATGSPLCPLRWLKRLLEVRDQGKYLFTGSHEMNTVEVSWILKQIAIWIGEDGKYSSHSLRIGGATEASFAKFSEAAIKAIGDWSSNAVDRYFRSEFSGERNVSQQLGL</sequence>
<proteinExistence type="predicted"/>
<dbReference type="PANTHER" id="PTHR34605">
    <property type="entry name" value="PHAGE_INTEGRASE DOMAIN-CONTAINING PROTEIN"/>
    <property type="match status" value="1"/>
</dbReference>
<keyword evidence="1" id="KW-0233">DNA recombination</keyword>
<dbReference type="InterPro" id="IPR011010">
    <property type="entry name" value="DNA_brk_join_enz"/>
</dbReference>
<protein>
    <submittedName>
        <fullName evidence="4">Uncharacterized protein</fullName>
    </submittedName>
</protein>
<dbReference type="GO" id="GO:0015074">
    <property type="term" value="P:DNA integration"/>
    <property type="evidence" value="ECO:0007669"/>
    <property type="project" value="InterPro"/>
</dbReference>
<dbReference type="InterPro" id="IPR052925">
    <property type="entry name" value="Phage_Integrase-like_Recomb"/>
</dbReference>
<comment type="caution">
    <text evidence="4">The sequence shown here is derived from an EMBL/GenBank/DDBJ whole genome shotgun (WGS) entry which is preliminary data.</text>
</comment>
<evidence type="ECO:0000256" key="1">
    <source>
        <dbReference type="ARBA" id="ARBA00023172"/>
    </source>
</evidence>
<dbReference type="GO" id="GO:0006310">
    <property type="term" value="P:DNA recombination"/>
    <property type="evidence" value="ECO:0007669"/>
    <property type="project" value="UniProtKB-KW"/>
</dbReference>
<reference evidence="4 5" key="1">
    <citation type="journal article" date="2018" name="BMC Genomics">
        <title>The genome of Naegleria lovaniensis, the basis for a comparative approach to unravel pathogenicity factors of the human pathogenic amoeba N. fowleri.</title>
        <authorList>
            <person name="Liechti N."/>
            <person name="Schurch N."/>
            <person name="Bruggmann R."/>
            <person name="Wittwer M."/>
        </authorList>
    </citation>
    <scope>NUCLEOTIDE SEQUENCE [LARGE SCALE GENOMIC DNA]</scope>
    <source>
        <strain evidence="4 5">ATCC 30569</strain>
    </source>
</reference>
<feature type="coiled-coil region" evidence="2">
    <location>
        <begin position="109"/>
        <end position="136"/>
    </location>
</feature>
<dbReference type="SUPFAM" id="SSF47823">
    <property type="entry name" value="lambda integrase-like, N-terminal domain"/>
    <property type="match status" value="1"/>
</dbReference>
<name>A0AA88KCD2_NAELO</name>